<evidence type="ECO:0000256" key="4">
    <source>
        <dbReference type="ARBA" id="ARBA00023136"/>
    </source>
</evidence>
<dbReference type="Gene3D" id="1.20.1250.20">
    <property type="entry name" value="MFS general substrate transporter like domains"/>
    <property type="match status" value="2"/>
</dbReference>
<dbReference type="InterPro" id="IPR056555">
    <property type="entry name" value="NFD4_C"/>
</dbReference>
<evidence type="ECO:0000256" key="5">
    <source>
        <dbReference type="ARBA" id="ARBA00044504"/>
    </source>
</evidence>
<organism evidence="9 10">
    <name type="scientific">Salvia divinorum</name>
    <name type="common">Maria pastora</name>
    <name type="synonym">Diviner's sage</name>
    <dbReference type="NCBI Taxonomy" id="28513"/>
    <lineage>
        <taxon>Eukaryota</taxon>
        <taxon>Viridiplantae</taxon>
        <taxon>Streptophyta</taxon>
        <taxon>Embryophyta</taxon>
        <taxon>Tracheophyta</taxon>
        <taxon>Spermatophyta</taxon>
        <taxon>Magnoliopsida</taxon>
        <taxon>eudicotyledons</taxon>
        <taxon>Gunneridae</taxon>
        <taxon>Pentapetalae</taxon>
        <taxon>asterids</taxon>
        <taxon>lamiids</taxon>
        <taxon>Lamiales</taxon>
        <taxon>Lamiaceae</taxon>
        <taxon>Nepetoideae</taxon>
        <taxon>Mentheae</taxon>
        <taxon>Salviinae</taxon>
        <taxon>Salvia</taxon>
        <taxon>Salvia subgen. Calosphace</taxon>
    </lineage>
</organism>
<keyword evidence="4 6" id="KW-0472">Membrane</keyword>
<dbReference type="Pfam" id="PF23262">
    <property type="entry name" value="NFD4_C"/>
    <property type="match status" value="1"/>
</dbReference>
<gene>
    <name evidence="9" type="ORF">AAHA92_01527</name>
</gene>
<reference evidence="9 10" key="1">
    <citation type="submission" date="2024-06" db="EMBL/GenBank/DDBJ databases">
        <title>A chromosome level genome sequence of Diviner's sage (Salvia divinorum).</title>
        <authorList>
            <person name="Ford S.A."/>
            <person name="Ro D.-K."/>
            <person name="Ness R.W."/>
            <person name="Phillips M.A."/>
        </authorList>
    </citation>
    <scope>NUCLEOTIDE SEQUENCE [LARGE SCALE GENOMIC DNA]</scope>
    <source>
        <strain evidence="9">SAF-2024a</strain>
        <tissue evidence="9">Leaf</tissue>
    </source>
</reference>
<dbReference type="InterPro" id="IPR010658">
    <property type="entry name" value="Nodulin-like"/>
</dbReference>
<name>A0ABD1IBX0_SALDI</name>
<evidence type="ECO:0000256" key="2">
    <source>
        <dbReference type="ARBA" id="ARBA00022692"/>
    </source>
</evidence>
<sequence length="538" mass="57270">MGVKLSPASPAGKWLGLVTAVWVQAISGNNYTFSNYSAAIKTLMGLTQLQLNSLSVAKDVGKAFGIFAGVASDRLPTPVILLIGSVEGFVGYGVQWLVVSGRIQPLPYWAMCIFLCMGGNSTTWMNTAVLVTCIRNFRKNRGPVSGILKGYVGLSTAIFTDVCSALFADDPAKFLMMLTVVPLVVCLSAMLFLREIPPSQTAAEDGEETKFFGIINVIAVVIAIYLLAFDVTGAHGRLFSQFFTAILLILLASPLLIPIHLLTKNFARSGGESADVEPSATEPLLAAAPEKKAEAVAAEEKRRPVMGEEHTISEAMKTADFWILFGSFLCGVGTGLSVINNLGQMGLALGYTDVSIFVSLTSIWGFFGRILSGSVSEYFIKRAGTPRPIWNAASQILMAAGYVVLATAMPGSLYVGSVVVGICYGVRLAVTVPTASELFGLKYFGLIYNILILNLPLGSFLFSGLLAGLLYDAQATSTAGGGNTCIGAHCYRLVFVVMAVACIVGFGLDVLLSIRTKPVYAKIYVSRRCKKASSNIVQ</sequence>
<dbReference type="EMBL" id="JBEAFC010000002">
    <property type="protein sequence ID" value="KAL1565847.1"/>
    <property type="molecule type" value="Genomic_DNA"/>
</dbReference>
<dbReference type="PANTHER" id="PTHR21576:SF78">
    <property type="entry name" value="PROTEIN NUCLEAR FUSION DEFECTIVE 4-LIKE"/>
    <property type="match status" value="1"/>
</dbReference>
<feature type="domain" description="Nodulin-like" evidence="7">
    <location>
        <begin position="13"/>
        <end position="259"/>
    </location>
</feature>
<dbReference type="GO" id="GO:0016020">
    <property type="term" value="C:membrane"/>
    <property type="evidence" value="ECO:0007669"/>
    <property type="project" value="UniProtKB-SubCell"/>
</dbReference>
<evidence type="ECO:0000259" key="7">
    <source>
        <dbReference type="Pfam" id="PF06813"/>
    </source>
</evidence>
<dbReference type="InterPro" id="IPR036259">
    <property type="entry name" value="MFS_trans_sf"/>
</dbReference>
<comment type="caution">
    <text evidence="9">The sequence shown here is derived from an EMBL/GenBank/DDBJ whole genome shotgun (WGS) entry which is preliminary data.</text>
</comment>
<dbReference type="Proteomes" id="UP001567538">
    <property type="component" value="Unassembled WGS sequence"/>
</dbReference>
<evidence type="ECO:0000256" key="6">
    <source>
        <dbReference type="SAM" id="Phobius"/>
    </source>
</evidence>
<feature type="transmembrane region" description="Helical" evidence="6">
    <location>
        <begin position="108"/>
        <end position="134"/>
    </location>
</feature>
<evidence type="ECO:0000313" key="9">
    <source>
        <dbReference type="EMBL" id="KAL1565847.1"/>
    </source>
</evidence>
<evidence type="ECO:0000313" key="10">
    <source>
        <dbReference type="Proteomes" id="UP001567538"/>
    </source>
</evidence>
<keyword evidence="2 6" id="KW-0812">Transmembrane</keyword>
<feature type="transmembrane region" description="Helical" evidence="6">
    <location>
        <begin position="321"/>
        <end position="339"/>
    </location>
</feature>
<dbReference type="AlphaFoldDB" id="A0ABD1IBX0"/>
<evidence type="ECO:0000256" key="1">
    <source>
        <dbReference type="ARBA" id="ARBA00004141"/>
    </source>
</evidence>
<feature type="transmembrane region" description="Helical" evidence="6">
    <location>
        <begin position="214"/>
        <end position="232"/>
    </location>
</feature>
<feature type="transmembrane region" description="Helical" evidence="6">
    <location>
        <begin position="79"/>
        <end position="96"/>
    </location>
</feature>
<dbReference type="SUPFAM" id="SSF103473">
    <property type="entry name" value="MFS general substrate transporter"/>
    <property type="match status" value="1"/>
</dbReference>
<protein>
    <submittedName>
        <fullName evidence="9">Protein NUCLEAR FUSION DEFECTIVE 4-like</fullName>
    </submittedName>
</protein>
<feature type="transmembrane region" description="Helical" evidence="6">
    <location>
        <begin position="491"/>
        <end position="512"/>
    </location>
</feature>
<keyword evidence="10" id="KW-1185">Reference proteome</keyword>
<feature type="transmembrane region" description="Helical" evidence="6">
    <location>
        <begin position="174"/>
        <end position="193"/>
    </location>
</feature>
<feature type="transmembrane region" description="Helical" evidence="6">
    <location>
        <begin position="388"/>
        <end position="408"/>
    </location>
</feature>
<dbReference type="PANTHER" id="PTHR21576">
    <property type="entry name" value="UNCHARACTERIZED NODULIN-LIKE PROTEIN"/>
    <property type="match status" value="1"/>
</dbReference>
<keyword evidence="3 6" id="KW-1133">Transmembrane helix</keyword>
<dbReference type="CDD" id="cd17354">
    <property type="entry name" value="MFS_Mch1p_like"/>
    <property type="match status" value="1"/>
</dbReference>
<feature type="domain" description="NFD4 C-terminal" evidence="8">
    <location>
        <begin position="309"/>
        <end position="520"/>
    </location>
</feature>
<feature type="transmembrane region" description="Helical" evidence="6">
    <location>
        <begin position="446"/>
        <end position="471"/>
    </location>
</feature>
<feature type="transmembrane region" description="Helical" evidence="6">
    <location>
        <begin position="345"/>
        <end position="367"/>
    </location>
</feature>
<comment type="subcellular location">
    <subcellularLocation>
        <location evidence="1">Membrane</location>
        <topology evidence="1">Multi-pass membrane protein</topology>
    </subcellularLocation>
</comment>
<proteinExistence type="inferred from homology"/>
<accession>A0ABD1IBX0</accession>
<dbReference type="Pfam" id="PF06813">
    <property type="entry name" value="Nodulin-like"/>
    <property type="match status" value="1"/>
</dbReference>
<feature type="transmembrane region" description="Helical" evidence="6">
    <location>
        <begin position="414"/>
        <end position="434"/>
    </location>
</feature>
<evidence type="ECO:0000256" key="3">
    <source>
        <dbReference type="ARBA" id="ARBA00022989"/>
    </source>
</evidence>
<comment type="similarity">
    <text evidence="5">Belongs to the major facilitator superfamily. Phosphate:H(+) symporter (TC 2.A.1.9) family.</text>
</comment>
<evidence type="ECO:0000259" key="8">
    <source>
        <dbReference type="Pfam" id="PF23262"/>
    </source>
</evidence>
<feature type="transmembrane region" description="Helical" evidence="6">
    <location>
        <begin position="238"/>
        <end position="259"/>
    </location>
</feature>